<dbReference type="EMBL" id="CM042011">
    <property type="protein sequence ID" value="KAI3765503.1"/>
    <property type="molecule type" value="Genomic_DNA"/>
</dbReference>
<reference evidence="2" key="1">
    <citation type="journal article" date="2022" name="Mol. Ecol. Resour.">
        <title>The genomes of chicory, endive, great burdock and yacon provide insights into Asteraceae palaeo-polyploidization history and plant inulin production.</title>
        <authorList>
            <person name="Fan W."/>
            <person name="Wang S."/>
            <person name="Wang H."/>
            <person name="Wang A."/>
            <person name="Jiang F."/>
            <person name="Liu H."/>
            <person name="Zhao H."/>
            <person name="Xu D."/>
            <person name="Zhang Y."/>
        </authorList>
    </citation>
    <scope>NUCLEOTIDE SEQUENCE [LARGE SCALE GENOMIC DNA]</scope>
    <source>
        <strain evidence="2">cv. Punajuju</strain>
    </source>
</reference>
<gene>
    <name evidence="1" type="ORF">L2E82_15539</name>
</gene>
<organism evidence="1 2">
    <name type="scientific">Cichorium intybus</name>
    <name type="common">Chicory</name>
    <dbReference type="NCBI Taxonomy" id="13427"/>
    <lineage>
        <taxon>Eukaryota</taxon>
        <taxon>Viridiplantae</taxon>
        <taxon>Streptophyta</taxon>
        <taxon>Embryophyta</taxon>
        <taxon>Tracheophyta</taxon>
        <taxon>Spermatophyta</taxon>
        <taxon>Magnoliopsida</taxon>
        <taxon>eudicotyledons</taxon>
        <taxon>Gunneridae</taxon>
        <taxon>Pentapetalae</taxon>
        <taxon>asterids</taxon>
        <taxon>campanulids</taxon>
        <taxon>Asterales</taxon>
        <taxon>Asteraceae</taxon>
        <taxon>Cichorioideae</taxon>
        <taxon>Cichorieae</taxon>
        <taxon>Cichoriinae</taxon>
        <taxon>Cichorium</taxon>
    </lineage>
</organism>
<protein>
    <submittedName>
        <fullName evidence="1">Uncharacterized protein</fullName>
    </submittedName>
</protein>
<proteinExistence type="predicted"/>
<keyword evidence="2" id="KW-1185">Reference proteome</keyword>
<evidence type="ECO:0000313" key="2">
    <source>
        <dbReference type="Proteomes" id="UP001055811"/>
    </source>
</evidence>
<reference evidence="1 2" key="2">
    <citation type="journal article" date="2022" name="Mol. Ecol. Resour.">
        <title>The genomes of chicory, endive, great burdock and yacon provide insights into Asteraceae paleo-polyploidization history and plant inulin production.</title>
        <authorList>
            <person name="Fan W."/>
            <person name="Wang S."/>
            <person name="Wang H."/>
            <person name="Wang A."/>
            <person name="Jiang F."/>
            <person name="Liu H."/>
            <person name="Zhao H."/>
            <person name="Xu D."/>
            <person name="Zhang Y."/>
        </authorList>
    </citation>
    <scope>NUCLEOTIDE SEQUENCE [LARGE SCALE GENOMIC DNA]</scope>
    <source>
        <strain evidence="2">cv. Punajuju</strain>
        <tissue evidence="1">Leaves</tissue>
    </source>
</reference>
<accession>A0ACB9F2E7</accession>
<comment type="caution">
    <text evidence="1">The sequence shown here is derived from an EMBL/GenBank/DDBJ whole genome shotgun (WGS) entry which is preliminary data.</text>
</comment>
<evidence type="ECO:0000313" key="1">
    <source>
        <dbReference type="EMBL" id="KAI3765503.1"/>
    </source>
</evidence>
<sequence length="177" mass="20185">MEALRGPSPVSSPSLTRTHLPKPIFNLSFTKKTPNSPLPYLTQFTKLEFRNFTAVSPPFSIEPTSPPEEETETVDQDEKFNWFSHWYALMPVILGTIIGIYKPSALTWLETDLFTVGLGFLMLSMGLTLTFEDFKRCLRNPWTVREADIQPLTTPTHLVMQVESLFAKLQSQSLELF</sequence>
<dbReference type="Proteomes" id="UP001055811">
    <property type="component" value="Linkage Group LG03"/>
</dbReference>
<name>A0ACB9F2E7_CICIN</name>